<reference evidence="2 3" key="3">
    <citation type="journal article" date="2010" name="BMC Genomics">
        <title>Transcriptome sequencing and comparative analysis of cucumber flowers with different sex types.</title>
        <authorList>
            <person name="Guo S."/>
            <person name="Zheng Y."/>
            <person name="Joung J.G."/>
            <person name="Liu S."/>
            <person name="Zhang Z."/>
            <person name="Crasta O.R."/>
            <person name="Sobral B.W."/>
            <person name="Xu Y."/>
            <person name="Huang S."/>
            <person name="Fei Z."/>
        </authorList>
    </citation>
    <scope>NUCLEOTIDE SEQUENCE [LARGE SCALE GENOMIC DNA]</scope>
    <source>
        <strain evidence="3">cv. 9930</strain>
    </source>
</reference>
<sequence>MIYTKTYKKPSTHPPHAPPSSAAPSAETPTTLLPATTPTTVSTTSRLSHISHDTTASQSPHSTPCTLSVYRSPLPDVVGSSLRTSPTPPCWQTSSRSPPRRCRDTLTKHGLRFSSRRIAKS</sequence>
<feature type="compositionally biased region" description="Polar residues" evidence="1">
    <location>
        <begin position="81"/>
        <end position="97"/>
    </location>
</feature>
<feature type="compositionally biased region" description="Basic residues" evidence="1">
    <location>
        <begin position="1"/>
        <end position="11"/>
    </location>
</feature>
<accession>A0A0A0KUW4</accession>
<evidence type="ECO:0000313" key="2">
    <source>
        <dbReference type="EMBL" id="KGN52237.1"/>
    </source>
</evidence>
<reference evidence="2 3" key="1">
    <citation type="journal article" date="2009" name="Nat. Genet.">
        <title>The genome of the cucumber, Cucumis sativus L.</title>
        <authorList>
            <person name="Huang S."/>
            <person name="Li R."/>
            <person name="Zhang Z."/>
            <person name="Li L."/>
            <person name="Gu X."/>
            <person name="Fan W."/>
            <person name="Lucas W.J."/>
            <person name="Wang X."/>
            <person name="Xie B."/>
            <person name="Ni P."/>
            <person name="Ren Y."/>
            <person name="Zhu H."/>
            <person name="Li J."/>
            <person name="Lin K."/>
            <person name="Jin W."/>
            <person name="Fei Z."/>
            <person name="Li G."/>
            <person name="Staub J."/>
            <person name="Kilian A."/>
            <person name="van der Vossen E.A."/>
            <person name="Wu Y."/>
            <person name="Guo J."/>
            <person name="He J."/>
            <person name="Jia Z."/>
            <person name="Ren Y."/>
            <person name="Tian G."/>
            <person name="Lu Y."/>
            <person name="Ruan J."/>
            <person name="Qian W."/>
            <person name="Wang M."/>
            <person name="Huang Q."/>
            <person name="Li B."/>
            <person name="Xuan Z."/>
            <person name="Cao J."/>
            <person name="Asan"/>
            <person name="Wu Z."/>
            <person name="Zhang J."/>
            <person name="Cai Q."/>
            <person name="Bai Y."/>
            <person name="Zhao B."/>
            <person name="Han Y."/>
            <person name="Li Y."/>
            <person name="Li X."/>
            <person name="Wang S."/>
            <person name="Shi Q."/>
            <person name="Liu S."/>
            <person name="Cho W.K."/>
            <person name="Kim J.Y."/>
            <person name="Xu Y."/>
            <person name="Heller-Uszynska K."/>
            <person name="Miao H."/>
            <person name="Cheng Z."/>
            <person name="Zhang S."/>
            <person name="Wu J."/>
            <person name="Yang Y."/>
            <person name="Kang H."/>
            <person name="Li M."/>
            <person name="Liang H."/>
            <person name="Ren X."/>
            <person name="Shi Z."/>
            <person name="Wen M."/>
            <person name="Jian M."/>
            <person name="Yang H."/>
            <person name="Zhang G."/>
            <person name="Yang Z."/>
            <person name="Chen R."/>
            <person name="Liu S."/>
            <person name="Li J."/>
            <person name="Ma L."/>
            <person name="Liu H."/>
            <person name="Zhou Y."/>
            <person name="Zhao J."/>
            <person name="Fang X."/>
            <person name="Li G."/>
            <person name="Fang L."/>
            <person name="Li Y."/>
            <person name="Liu D."/>
            <person name="Zheng H."/>
            <person name="Zhang Y."/>
            <person name="Qin N."/>
            <person name="Li Z."/>
            <person name="Yang G."/>
            <person name="Yang S."/>
            <person name="Bolund L."/>
            <person name="Kristiansen K."/>
            <person name="Zheng H."/>
            <person name="Li S."/>
            <person name="Zhang X."/>
            <person name="Yang H."/>
            <person name="Wang J."/>
            <person name="Sun R."/>
            <person name="Zhang B."/>
            <person name="Jiang S."/>
            <person name="Wang J."/>
            <person name="Du Y."/>
            <person name="Li S."/>
        </authorList>
    </citation>
    <scope>NUCLEOTIDE SEQUENCE [LARGE SCALE GENOMIC DNA]</scope>
    <source>
        <strain evidence="3">cv. 9930</strain>
    </source>
</reference>
<feature type="region of interest" description="Disordered" evidence="1">
    <location>
        <begin position="1"/>
        <end position="104"/>
    </location>
</feature>
<gene>
    <name evidence="2" type="ORF">Csa_5G622535</name>
</gene>
<dbReference type="AlphaFoldDB" id="A0A0A0KUW4"/>
<protein>
    <submittedName>
        <fullName evidence="2">Uncharacterized protein</fullName>
    </submittedName>
</protein>
<dbReference type="Proteomes" id="UP000029981">
    <property type="component" value="Chromosome 5"/>
</dbReference>
<feature type="compositionally biased region" description="Polar residues" evidence="1">
    <location>
        <begin position="53"/>
        <end position="66"/>
    </location>
</feature>
<dbReference type="EMBL" id="CM002926">
    <property type="protein sequence ID" value="KGN52237.1"/>
    <property type="molecule type" value="Genomic_DNA"/>
</dbReference>
<proteinExistence type="predicted"/>
<reference evidence="2 3" key="4">
    <citation type="journal article" date="2011" name="BMC Genomics">
        <title>RNA-Seq improves annotation of protein-coding genes in the cucumber genome.</title>
        <authorList>
            <person name="Li Z."/>
            <person name="Zhang Z."/>
            <person name="Yan P."/>
            <person name="Huang S."/>
            <person name="Fei Z."/>
            <person name="Lin K."/>
        </authorList>
    </citation>
    <scope>NUCLEOTIDE SEQUENCE [LARGE SCALE GENOMIC DNA]</scope>
    <source>
        <strain evidence="3">cv. 9930</strain>
    </source>
</reference>
<reference evidence="2 3" key="2">
    <citation type="journal article" date="2009" name="PLoS ONE">
        <title>An integrated genetic and cytogenetic map of the cucumber genome.</title>
        <authorList>
            <person name="Ren Y."/>
            <person name="Zhang Z."/>
            <person name="Liu J."/>
            <person name="Staub J.E."/>
            <person name="Han Y."/>
            <person name="Cheng Z."/>
            <person name="Li X."/>
            <person name="Lu J."/>
            <person name="Miao H."/>
            <person name="Kang H."/>
            <person name="Xie B."/>
            <person name="Gu X."/>
            <person name="Wang X."/>
            <person name="Du Y."/>
            <person name="Jin W."/>
            <person name="Huang S."/>
        </authorList>
    </citation>
    <scope>NUCLEOTIDE SEQUENCE [LARGE SCALE GENOMIC DNA]</scope>
    <source>
        <strain evidence="3">cv. 9930</strain>
    </source>
</reference>
<evidence type="ECO:0000313" key="3">
    <source>
        <dbReference type="Proteomes" id="UP000029981"/>
    </source>
</evidence>
<dbReference type="Gramene" id="KGN52237">
    <property type="protein sequence ID" value="KGN52237"/>
    <property type="gene ID" value="Csa_5G622535"/>
</dbReference>
<evidence type="ECO:0000256" key="1">
    <source>
        <dbReference type="SAM" id="MobiDB-lite"/>
    </source>
</evidence>
<feature type="compositionally biased region" description="Low complexity" evidence="1">
    <location>
        <begin position="19"/>
        <end position="45"/>
    </location>
</feature>
<organism evidence="2 3">
    <name type="scientific">Cucumis sativus</name>
    <name type="common">Cucumber</name>
    <dbReference type="NCBI Taxonomy" id="3659"/>
    <lineage>
        <taxon>Eukaryota</taxon>
        <taxon>Viridiplantae</taxon>
        <taxon>Streptophyta</taxon>
        <taxon>Embryophyta</taxon>
        <taxon>Tracheophyta</taxon>
        <taxon>Spermatophyta</taxon>
        <taxon>Magnoliopsida</taxon>
        <taxon>eudicotyledons</taxon>
        <taxon>Gunneridae</taxon>
        <taxon>Pentapetalae</taxon>
        <taxon>rosids</taxon>
        <taxon>fabids</taxon>
        <taxon>Cucurbitales</taxon>
        <taxon>Cucurbitaceae</taxon>
        <taxon>Benincaseae</taxon>
        <taxon>Cucumis</taxon>
    </lineage>
</organism>
<keyword evidence="3" id="KW-1185">Reference proteome</keyword>
<name>A0A0A0KUW4_CUCSA</name>